<keyword evidence="5" id="KW-0472">Membrane</keyword>
<dbReference type="PANTHER" id="PTHR12663:SF50">
    <property type="entry name" value="SISTER CHROMATID COHESION PROTEIN PDS5 HOMOLOG B"/>
    <property type="match status" value="1"/>
</dbReference>
<dbReference type="InterPro" id="IPR039776">
    <property type="entry name" value="Pds5"/>
</dbReference>
<evidence type="ECO:0000313" key="6">
    <source>
        <dbReference type="EMBL" id="PWA54320.1"/>
    </source>
</evidence>
<feature type="transmembrane region" description="Helical" evidence="5">
    <location>
        <begin position="188"/>
        <end position="205"/>
    </location>
</feature>
<sequence length="255" mass="29231">MEKVNNINEGRYRLESDSPKPTIKPLSDYILKHGLLKQKDKDARLLVAICVCEILRILAPEPGFSDEDFRDIFQLLLGMFAELADTKSRYYSRKVELLETIAKYNFCVRMLDIRGEDLFMKMFNIFFSVIRPCLDENEAFLTTTDSAVNLLPKATKPVVGWKGVEYKAAIPILKPPGASFYPPEMDKMVLIIIILQVLVNSYNLYTCSYFSKRKQISCPKILGSPLIAVNKSDANRRHTPSNCLVHQFYKCFDKP</sequence>
<dbReference type="Pfam" id="PF20168">
    <property type="entry name" value="PDS5"/>
    <property type="match status" value="1"/>
</dbReference>
<gene>
    <name evidence="6" type="ORF">CTI12_AA439350</name>
</gene>
<dbReference type="GO" id="GO:0006281">
    <property type="term" value="P:DNA repair"/>
    <property type="evidence" value="ECO:0007669"/>
    <property type="project" value="UniProtKB-KW"/>
</dbReference>
<dbReference type="STRING" id="35608.A0A2U1LZD3"/>
<keyword evidence="5" id="KW-0812">Transmembrane</keyword>
<evidence type="ECO:0000313" key="7">
    <source>
        <dbReference type="Proteomes" id="UP000245207"/>
    </source>
</evidence>
<accession>A0A2U1LZD3</accession>
<reference evidence="6 7" key="1">
    <citation type="journal article" date="2018" name="Mol. Plant">
        <title>The genome of Artemisia annua provides insight into the evolution of Asteraceae family and artemisinin biosynthesis.</title>
        <authorList>
            <person name="Shen Q."/>
            <person name="Zhang L."/>
            <person name="Liao Z."/>
            <person name="Wang S."/>
            <person name="Yan T."/>
            <person name="Shi P."/>
            <person name="Liu M."/>
            <person name="Fu X."/>
            <person name="Pan Q."/>
            <person name="Wang Y."/>
            <person name="Lv Z."/>
            <person name="Lu X."/>
            <person name="Zhang F."/>
            <person name="Jiang W."/>
            <person name="Ma Y."/>
            <person name="Chen M."/>
            <person name="Hao X."/>
            <person name="Li L."/>
            <person name="Tang Y."/>
            <person name="Lv G."/>
            <person name="Zhou Y."/>
            <person name="Sun X."/>
            <person name="Brodelius P.E."/>
            <person name="Rose J.K.C."/>
            <person name="Tang K."/>
        </authorList>
    </citation>
    <scope>NUCLEOTIDE SEQUENCE [LARGE SCALE GENOMIC DNA]</scope>
    <source>
        <strain evidence="7">cv. Huhao1</strain>
        <tissue evidence="6">Leaf</tissue>
    </source>
</reference>
<keyword evidence="4" id="KW-0539">Nucleus</keyword>
<evidence type="ECO:0000256" key="2">
    <source>
        <dbReference type="ARBA" id="ARBA00022763"/>
    </source>
</evidence>
<keyword evidence="3" id="KW-0234">DNA repair</keyword>
<dbReference type="GO" id="GO:0005634">
    <property type="term" value="C:nucleus"/>
    <property type="evidence" value="ECO:0007669"/>
    <property type="project" value="UniProtKB-SubCell"/>
</dbReference>
<keyword evidence="7" id="KW-1185">Reference proteome</keyword>
<keyword evidence="5" id="KW-1133">Transmembrane helix</keyword>
<dbReference type="PANTHER" id="PTHR12663">
    <property type="entry name" value="ANDROGEN INDUCED INHIBITOR OF PROLIFERATION AS3 / PDS5-RELATED"/>
    <property type="match status" value="1"/>
</dbReference>
<dbReference type="GO" id="GO:0007064">
    <property type="term" value="P:mitotic sister chromatid cohesion"/>
    <property type="evidence" value="ECO:0007669"/>
    <property type="project" value="InterPro"/>
</dbReference>
<name>A0A2U1LZD3_ARTAN</name>
<dbReference type="GO" id="GO:0000785">
    <property type="term" value="C:chromatin"/>
    <property type="evidence" value="ECO:0007669"/>
    <property type="project" value="TreeGrafter"/>
</dbReference>
<protein>
    <submittedName>
        <fullName evidence="6">Armadillo-like helical</fullName>
    </submittedName>
</protein>
<dbReference type="EMBL" id="PKPP01007113">
    <property type="protein sequence ID" value="PWA54320.1"/>
    <property type="molecule type" value="Genomic_DNA"/>
</dbReference>
<comment type="caution">
    <text evidence="6">The sequence shown here is derived from an EMBL/GenBank/DDBJ whole genome shotgun (WGS) entry which is preliminary data.</text>
</comment>
<evidence type="ECO:0000256" key="5">
    <source>
        <dbReference type="SAM" id="Phobius"/>
    </source>
</evidence>
<evidence type="ECO:0000256" key="4">
    <source>
        <dbReference type="ARBA" id="ARBA00023242"/>
    </source>
</evidence>
<dbReference type="Proteomes" id="UP000245207">
    <property type="component" value="Unassembled WGS sequence"/>
</dbReference>
<dbReference type="OrthoDB" id="200660at2759"/>
<evidence type="ECO:0000256" key="3">
    <source>
        <dbReference type="ARBA" id="ARBA00023204"/>
    </source>
</evidence>
<keyword evidence="2" id="KW-0227">DNA damage</keyword>
<evidence type="ECO:0000256" key="1">
    <source>
        <dbReference type="ARBA" id="ARBA00004123"/>
    </source>
</evidence>
<comment type="subcellular location">
    <subcellularLocation>
        <location evidence="1">Nucleus</location>
    </subcellularLocation>
</comment>
<proteinExistence type="predicted"/>
<organism evidence="6 7">
    <name type="scientific">Artemisia annua</name>
    <name type="common">Sweet wormwood</name>
    <dbReference type="NCBI Taxonomy" id="35608"/>
    <lineage>
        <taxon>Eukaryota</taxon>
        <taxon>Viridiplantae</taxon>
        <taxon>Streptophyta</taxon>
        <taxon>Embryophyta</taxon>
        <taxon>Tracheophyta</taxon>
        <taxon>Spermatophyta</taxon>
        <taxon>Magnoliopsida</taxon>
        <taxon>eudicotyledons</taxon>
        <taxon>Gunneridae</taxon>
        <taxon>Pentapetalae</taxon>
        <taxon>asterids</taxon>
        <taxon>campanulids</taxon>
        <taxon>Asterales</taxon>
        <taxon>Asteraceae</taxon>
        <taxon>Asteroideae</taxon>
        <taxon>Anthemideae</taxon>
        <taxon>Artemisiinae</taxon>
        <taxon>Artemisia</taxon>
    </lineage>
</organism>
<dbReference type="AlphaFoldDB" id="A0A2U1LZD3"/>